<dbReference type="AlphaFoldDB" id="A0A5A7UE48"/>
<keyword evidence="2 6" id="KW-0256">Endoplasmic reticulum</keyword>
<evidence type="ECO:0000256" key="1">
    <source>
        <dbReference type="ARBA" id="ARBA00022692"/>
    </source>
</evidence>
<comment type="caution">
    <text evidence="7">The sequence shown here is derived from an EMBL/GenBank/DDBJ whole genome shotgun (WGS) entry which is preliminary data.</text>
</comment>
<evidence type="ECO:0000256" key="5">
    <source>
        <dbReference type="ARBA" id="ARBA00023329"/>
    </source>
</evidence>
<dbReference type="GO" id="GO:0005789">
    <property type="term" value="C:endoplasmic reticulum membrane"/>
    <property type="evidence" value="ECO:0007669"/>
    <property type="project" value="UniProtKB-SubCell"/>
</dbReference>
<keyword evidence="5 6" id="KW-0968">Cytoplasmic vesicle</keyword>
<keyword evidence="4 6" id="KW-0472">Membrane</keyword>
<dbReference type="EMBL" id="SSTD01010113">
    <property type="protein sequence ID" value="TYK13376.1"/>
    <property type="molecule type" value="Genomic_DNA"/>
</dbReference>
<evidence type="ECO:0000313" key="10">
    <source>
        <dbReference type="Proteomes" id="UP000321947"/>
    </source>
</evidence>
<dbReference type="InterPro" id="IPR019013">
    <property type="entry name" value="Vma21"/>
</dbReference>
<dbReference type="GO" id="GO:0070072">
    <property type="term" value="P:vacuolar proton-transporting V-type ATPase complex assembly"/>
    <property type="evidence" value="ECO:0007669"/>
    <property type="project" value="UniProtKB-UniRule"/>
</dbReference>
<reference evidence="9 10" key="1">
    <citation type="submission" date="2019-08" db="EMBL/GenBank/DDBJ databases">
        <title>Draft genome sequences of two oriental melons (Cucumis melo L. var makuwa).</title>
        <authorList>
            <person name="Kwon S.-Y."/>
        </authorList>
    </citation>
    <scope>NUCLEOTIDE SEQUENCE [LARGE SCALE GENOMIC DNA]</scope>
    <source>
        <strain evidence="10">cv. Chang Bougi</strain>
        <strain evidence="9">cv. SW 3</strain>
        <tissue evidence="7">Leaf</tissue>
    </source>
</reference>
<sequence>MRGHVLHFWKLDVLPCRVACQFRASQGKRGFRGSSRSGQLELHEGKRCEQCRSSARSGQGSTVGSEAVYGGRVDRGIVDKLEVPMANVITKFFIASLFMWITPITLLHGFNHNWIPGSTRLNPHSLTLLSGFLAVISVNVVIVIYIIMAMKEPSSKHEPDPAFLAEAKASINQSTGKADGPSEAHNKKEE</sequence>
<dbReference type="Proteomes" id="UP000321947">
    <property type="component" value="Unassembled WGS sequence"/>
</dbReference>
<gene>
    <name evidence="8" type="ORF">E5676_scaffold255G0010040</name>
    <name evidence="7" type="ORF">E6C27_scaffold120G00430</name>
</gene>
<evidence type="ECO:0000256" key="3">
    <source>
        <dbReference type="ARBA" id="ARBA00022989"/>
    </source>
</evidence>
<organism evidence="7 9">
    <name type="scientific">Cucumis melo var. makuwa</name>
    <name type="common">Oriental melon</name>
    <dbReference type="NCBI Taxonomy" id="1194695"/>
    <lineage>
        <taxon>Eukaryota</taxon>
        <taxon>Viridiplantae</taxon>
        <taxon>Streptophyta</taxon>
        <taxon>Embryophyta</taxon>
        <taxon>Tracheophyta</taxon>
        <taxon>Spermatophyta</taxon>
        <taxon>Magnoliopsida</taxon>
        <taxon>eudicotyledons</taxon>
        <taxon>Gunneridae</taxon>
        <taxon>Pentapetalae</taxon>
        <taxon>rosids</taxon>
        <taxon>fabids</taxon>
        <taxon>Cucurbitales</taxon>
        <taxon>Cucurbitaceae</taxon>
        <taxon>Benincaseae</taxon>
        <taxon>Cucumis</taxon>
    </lineage>
</organism>
<dbReference type="PANTHER" id="PTHR31792">
    <property type="entry name" value="VACUOLAR ATPASE ASSEMBLY INTEGRAL MEMBRANE PROTEIN VMA21"/>
    <property type="match status" value="1"/>
</dbReference>
<comment type="similarity">
    <text evidence="6">Belongs to the VMA21 family.</text>
</comment>
<dbReference type="GO" id="GO:0033116">
    <property type="term" value="C:endoplasmic reticulum-Golgi intermediate compartment membrane"/>
    <property type="evidence" value="ECO:0007669"/>
    <property type="project" value="UniProtKB-SubCell"/>
</dbReference>
<dbReference type="Proteomes" id="UP000321393">
    <property type="component" value="Unassembled WGS sequence"/>
</dbReference>
<keyword evidence="1 6" id="KW-0812">Transmembrane</keyword>
<feature type="transmembrane region" description="Helical" evidence="6">
    <location>
        <begin position="128"/>
        <end position="148"/>
    </location>
</feature>
<comment type="function">
    <text evidence="6">Required for the assembly of the V0 complex of the vacuolar ATPase (V-ATPase) in the endoplasmic reticulum.</text>
</comment>
<evidence type="ECO:0000313" key="8">
    <source>
        <dbReference type="EMBL" id="TYK13376.1"/>
    </source>
</evidence>
<evidence type="ECO:0000256" key="4">
    <source>
        <dbReference type="ARBA" id="ARBA00023136"/>
    </source>
</evidence>
<accession>A0A5A7UE48</accession>
<evidence type="ECO:0000313" key="9">
    <source>
        <dbReference type="Proteomes" id="UP000321393"/>
    </source>
</evidence>
<feature type="transmembrane region" description="Helical" evidence="6">
    <location>
        <begin position="88"/>
        <end position="108"/>
    </location>
</feature>
<keyword evidence="3 6" id="KW-1133">Transmembrane helix</keyword>
<protein>
    <recommendedName>
        <fullName evidence="6">Vacuolar ATPase assembly integral membrane protein VMA21 homolog</fullName>
    </recommendedName>
</protein>
<dbReference type="HAMAP" id="MF_03058">
    <property type="entry name" value="VMA21"/>
    <property type="match status" value="1"/>
</dbReference>
<proteinExistence type="inferred from homology"/>
<name>A0A5A7UE48_CUCMM</name>
<dbReference type="EMBL" id="SSTE01010327">
    <property type="protein sequence ID" value="KAA0052446.1"/>
    <property type="molecule type" value="Genomic_DNA"/>
</dbReference>
<evidence type="ECO:0000256" key="6">
    <source>
        <dbReference type="HAMAP-Rule" id="MF_03058"/>
    </source>
</evidence>
<dbReference type="GO" id="GO:0012507">
    <property type="term" value="C:ER to Golgi transport vesicle membrane"/>
    <property type="evidence" value="ECO:0007669"/>
    <property type="project" value="UniProtKB-SubCell"/>
</dbReference>
<dbReference type="OrthoDB" id="160405at2759"/>
<evidence type="ECO:0000313" key="7">
    <source>
        <dbReference type="EMBL" id="KAA0052446.1"/>
    </source>
</evidence>
<dbReference type="STRING" id="1194695.A0A5A7UE48"/>
<dbReference type="Pfam" id="PF09446">
    <property type="entry name" value="VMA21"/>
    <property type="match status" value="1"/>
</dbReference>
<evidence type="ECO:0000256" key="2">
    <source>
        <dbReference type="ARBA" id="ARBA00022824"/>
    </source>
</evidence>
<comment type="subcellular location">
    <subcellularLocation>
        <location evidence="6">Endoplasmic reticulum membrane</location>
        <topology evidence="6">Multi-pass membrane protein</topology>
    </subcellularLocation>
    <subcellularLocation>
        <location evidence="6">Endoplasmic reticulum-Golgi intermediate compartment membrane</location>
        <topology evidence="6">Multi-pass membrane protein</topology>
    </subcellularLocation>
    <subcellularLocation>
        <location evidence="6">Cytoplasmic vesicle</location>
        <location evidence="6">COPII-coated vesicle membrane</location>
        <topology evidence="6">Multi-pass membrane protein</topology>
    </subcellularLocation>
</comment>
<dbReference type="PANTHER" id="PTHR31792:SF3">
    <property type="entry name" value="VACUOLAR ATPASE ASSEMBLY INTEGRAL MEMBRANE PROTEIN VMA21"/>
    <property type="match status" value="1"/>
</dbReference>